<organism evidence="1 2">
    <name type="scientific">Lacrimispora celerecrescens</name>
    <dbReference type="NCBI Taxonomy" id="29354"/>
    <lineage>
        <taxon>Bacteria</taxon>
        <taxon>Bacillati</taxon>
        <taxon>Bacillota</taxon>
        <taxon>Clostridia</taxon>
        <taxon>Lachnospirales</taxon>
        <taxon>Lachnospiraceae</taxon>
        <taxon>Lacrimispora</taxon>
    </lineage>
</organism>
<proteinExistence type="predicted"/>
<dbReference type="AlphaFoldDB" id="A0A084JQC1"/>
<gene>
    <name evidence="1" type="ORF">IO98_05255</name>
</gene>
<dbReference type="STRING" id="29354.IO98_05255"/>
<sequence length="87" mass="9852">MPKNDTLSIEAANLDPSHELVFSIYCPITSDVNGQARLVWEERMLVKTEKLVLGKEYSLYNDEVKAEQMGTCSLIPQHRTGQTLLDQ</sequence>
<keyword evidence="2" id="KW-1185">Reference proteome</keyword>
<dbReference type="Proteomes" id="UP000028525">
    <property type="component" value="Unassembled WGS sequence"/>
</dbReference>
<protein>
    <submittedName>
        <fullName evidence="1">Uncharacterized protein</fullName>
    </submittedName>
</protein>
<name>A0A084JQC1_9FIRM</name>
<evidence type="ECO:0000313" key="2">
    <source>
        <dbReference type="Proteomes" id="UP000028525"/>
    </source>
</evidence>
<dbReference type="EMBL" id="JPME01000007">
    <property type="protein sequence ID" value="KEZ91155.1"/>
    <property type="molecule type" value="Genomic_DNA"/>
</dbReference>
<reference evidence="1 2" key="1">
    <citation type="submission" date="2014-07" db="EMBL/GenBank/DDBJ databases">
        <title>Draft genome of Clostridium celerecrescens 152B isolated from sediments associated with methane hydrate from Krishna Godavari basin.</title>
        <authorList>
            <person name="Honkalas V.S."/>
            <person name="Dabir A.P."/>
            <person name="Arora P."/>
            <person name="Dhakephalkar P.K."/>
        </authorList>
    </citation>
    <scope>NUCLEOTIDE SEQUENCE [LARGE SCALE GENOMIC DNA]</scope>
    <source>
        <strain evidence="1 2">152B</strain>
    </source>
</reference>
<evidence type="ECO:0000313" key="1">
    <source>
        <dbReference type="EMBL" id="KEZ91155.1"/>
    </source>
</evidence>
<comment type="caution">
    <text evidence="1">The sequence shown here is derived from an EMBL/GenBank/DDBJ whole genome shotgun (WGS) entry which is preliminary data.</text>
</comment>
<accession>A0A084JQC1</accession>